<accession>A0AAD8N0Q5</accession>
<sequence length="135" mass="15076">MEVLNDKADVVAATATQLKYDRESELKAFDDTKAGVKGLVDAGINHVPRIFTRPKDDLQDSISSSEGGHFKFPIIDIDGLDEDPIRQKIIDQVRDASETWGFFQVVNHGIPVTVMNEMLEGVRQFYEQDTECSCG</sequence>
<organism evidence="5 6">
    <name type="scientific">Heracleum sosnowskyi</name>
    <dbReference type="NCBI Taxonomy" id="360622"/>
    <lineage>
        <taxon>Eukaryota</taxon>
        <taxon>Viridiplantae</taxon>
        <taxon>Streptophyta</taxon>
        <taxon>Embryophyta</taxon>
        <taxon>Tracheophyta</taxon>
        <taxon>Spermatophyta</taxon>
        <taxon>Magnoliopsida</taxon>
        <taxon>eudicotyledons</taxon>
        <taxon>Gunneridae</taxon>
        <taxon>Pentapetalae</taxon>
        <taxon>asterids</taxon>
        <taxon>campanulids</taxon>
        <taxon>Apiales</taxon>
        <taxon>Apiaceae</taxon>
        <taxon>Apioideae</taxon>
        <taxon>apioid superclade</taxon>
        <taxon>Tordylieae</taxon>
        <taxon>Tordyliinae</taxon>
        <taxon>Heracleum</taxon>
    </lineage>
</organism>
<gene>
    <name evidence="5" type="ORF">POM88_018811</name>
</gene>
<evidence type="ECO:0000313" key="5">
    <source>
        <dbReference type="EMBL" id="KAK1390633.1"/>
    </source>
</evidence>
<keyword evidence="1" id="KW-0479">Metal-binding</keyword>
<feature type="domain" description="Non-haem dioxygenase N-terminal" evidence="4">
    <location>
        <begin position="73"/>
        <end position="131"/>
    </location>
</feature>
<evidence type="ECO:0000256" key="1">
    <source>
        <dbReference type="ARBA" id="ARBA00022723"/>
    </source>
</evidence>
<dbReference type="InterPro" id="IPR027443">
    <property type="entry name" value="IPNS-like_sf"/>
</dbReference>
<proteinExistence type="predicted"/>
<dbReference type="PANTHER" id="PTHR10209">
    <property type="entry name" value="OXIDOREDUCTASE, 2OG-FE II OXYGENASE FAMILY PROTEIN"/>
    <property type="match status" value="1"/>
</dbReference>
<evidence type="ECO:0000256" key="2">
    <source>
        <dbReference type="ARBA" id="ARBA00023002"/>
    </source>
</evidence>
<dbReference type="AlphaFoldDB" id="A0AAD8N0Q5"/>
<name>A0AAD8N0Q5_9APIA</name>
<dbReference type="EMBL" id="JAUIZM010000004">
    <property type="protein sequence ID" value="KAK1390633.1"/>
    <property type="molecule type" value="Genomic_DNA"/>
</dbReference>
<dbReference type="Gene3D" id="2.60.120.330">
    <property type="entry name" value="B-lactam Antibiotic, Isopenicillin N Synthase, Chain"/>
    <property type="match status" value="1"/>
</dbReference>
<dbReference type="Proteomes" id="UP001237642">
    <property type="component" value="Unassembled WGS sequence"/>
</dbReference>
<dbReference type="GO" id="GO:0016491">
    <property type="term" value="F:oxidoreductase activity"/>
    <property type="evidence" value="ECO:0007669"/>
    <property type="project" value="UniProtKB-KW"/>
</dbReference>
<protein>
    <submittedName>
        <fullName evidence="5">Deacetoxyvindoline 4-hydroxylase</fullName>
    </submittedName>
</protein>
<keyword evidence="6" id="KW-1185">Reference proteome</keyword>
<keyword evidence="2" id="KW-0560">Oxidoreductase</keyword>
<reference evidence="5" key="1">
    <citation type="submission" date="2023-02" db="EMBL/GenBank/DDBJ databases">
        <title>Genome of toxic invasive species Heracleum sosnowskyi carries increased number of genes despite the absence of recent whole-genome duplications.</title>
        <authorList>
            <person name="Schelkunov M."/>
            <person name="Shtratnikova V."/>
            <person name="Makarenko M."/>
            <person name="Klepikova A."/>
            <person name="Omelchenko D."/>
            <person name="Novikova G."/>
            <person name="Obukhova E."/>
            <person name="Bogdanov V."/>
            <person name="Penin A."/>
            <person name="Logacheva M."/>
        </authorList>
    </citation>
    <scope>NUCLEOTIDE SEQUENCE</scope>
    <source>
        <strain evidence="5">Hsosn_3</strain>
        <tissue evidence="5">Leaf</tissue>
    </source>
</reference>
<keyword evidence="3" id="KW-0408">Iron</keyword>
<dbReference type="PANTHER" id="PTHR10209:SF866">
    <property type="entry name" value="1-AMINOCYCLOPROPANE-1-CARBOXYLATE OXIDASE HOMOLOG 1-LIKE"/>
    <property type="match status" value="1"/>
</dbReference>
<dbReference type="Pfam" id="PF14226">
    <property type="entry name" value="DIOX_N"/>
    <property type="match status" value="1"/>
</dbReference>
<evidence type="ECO:0000259" key="4">
    <source>
        <dbReference type="Pfam" id="PF14226"/>
    </source>
</evidence>
<evidence type="ECO:0000256" key="3">
    <source>
        <dbReference type="ARBA" id="ARBA00023004"/>
    </source>
</evidence>
<dbReference type="GO" id="GO:0046872">
    <property type="term" value="F:metal ion binding"/>
    <property type="evidence" value="ECO:0007669"/>
    <property type="project" value="UniProtKB-KW"/>
</dbReference>
<evidence type="ECO:0000313" key="6">
    <source>
        <dbReference type="Proteomes" id="UP001237642"/>
    </source>
</evidence>
<comment type="caution">
    <text evidence="5">The sequence shown here is derived from an EMBL/GenBank/DDBJ whole genome shotgun (WGS) entry which is preliminary data.</text>
</comment>
<dbReference type="SUPFAM" id="SSF51197">
    <property type="entry name" value="Clavaminate synthase-like"/>
    <property type="match status" value="1"/>
</dbReference>
<reference evidence="5" key="2">
    <citation type="submission" date="2023-05" db="EMBL/GenBank/DDBJ databases">
        <authorList>
            <person name="Schelkunov M.I."/>
        </authorList>
    </citation>
    <scope>NUCLEOTIDE SEQUENCE</scope>
    <source>
        <strain evidence="5">Hsosn_3</strain>
        <tissue evidence="5">Leaf</tissue>
    </source>
</reference>
<dbReference type="InterPro" id="IPR026992">
    <property type="entry name" value="DIOX_N"/>
</dbReference>